<comment type="subcellular location">
    <subcellularLocation>
        <location evidence="1">Secreted</location>
    </subcellularLocation>
</comment>
<evidence type="ECO:0000256" key="2">
    <source>
        <dbReference type="ARBA" id="ARBA00022525"/>
    </source>
</evidence>
<comment type="catalytic activity">
    <reaction evidence="7">
        <text>Preferential cleavage: Arg-|-Xaa, Lys-|-Xaa.</text>
        <dbReference type="EC" id="3.4.21.4"/>
    </reaction>
</comment>
<feature type="domain" description="Peptidase S1" evidence="10">
    <location>
        <begin position="24"/>
        <end position="66"/>
    </location>
</feature>
<keyword evidence="9" id="KW-0732">Signal</keyword>
<dbReference type="InterPro" id="IPR043504">
    <property type="entry name" value="Peptidase_S1_PA_chymotrypsin"/>
</dbReference>
<evidence type="ECO:0000256" key="1">
    <source>
        <dbReference type="ARBA" id="ARBA00004613"/>
    </source>
</evidence>
<name>A0A8T2N3I7_9TELE</name>
<dbReference type="EMBL" id="JAFBMS010000144">
    <property type="protein sequence ID" value="KAG9334624.1"/>
    <property type="molecule type" value="Genomic_DNA"/>
</dbReference>
<evidence type="ECO:0000256" key="8">
    <source>
        <dbReference type="ARBA" id="ARBA00038868"/>
    </source>
</evidence>
<evidence type="ECO:0000313" key="11">
    <source>
        <dbReference type="EMBL" id="KAG9334624.1"/>
    </source>
</evidence>
<dbReference type="Proteomes" id="UP000824540">
    <property type="component" value="Unassembled WGS sequence"/>
</dbReference>
<dbReference type="PANTHER" id="PTHR24264">
    <property type="entry name" value="TRYPSIN-RELATED"/>
    <property type="match status" value="1"/>
</dbReference>
<comment type="caution">
    <text evidence="11">The sequence shown here is derived from an EMBL/GenBank/DDBJ whole genome shotgun (WGS) entry which is preliminary data.</text>
</comment>
<keyword evidence="12" id="KW-1185">Reference proteome</keyword>
<keyword evidence="2" id="KW-0964">Secreted</keyword>
<keyword evidence="6" id="KW-1015">Disulfide bond</keyword>
<dbReference type="OrthoDB" id="6380398at2759"/>
<evidence type="ECO:0000256" key="5">
    <source>
        <dbReference type="ARBA" id="ARBA00022825"/>
    </source>
</evidence>
<keyword evidence="5" id="KW-0720">Serine protease</keyword>
<evidence type="ECO:0000256" key="9">
    <source>
        <dbReference type="SAM" id="SignalP"/>
    </source>
</evidence>
<protein>
    <recommendedName>
        <fullName evidence="8">trypsin</fullName>
        <ecNumber evidence="8">3.4.21.4</ecNumber>
    </recommendedName>
</protein>
<dbReference type="GO" id="GO:0004252">
    <property type="term" value="F:serine-type endopeptidase activity"/>
    <property type="evidence" value="ECO:0007669"/>
    <property type="project" value="UniProtKB-EC"/>
</dbReference>
<reference evidence="11" key="1">
    <citation type="thesis" date="2021" institute="BYU ScholarsArchive" country="Provo, UT, USA">
        <title>Applications of and Algorithms for Genome Assembly and Genomic Analyses with an Emphasis on Marine Teleosts.</title>
        <authorList>
            <person name="Pickett B.D."/>
        </authorList>
    </citation>
    <scope>NUCLEOTIDE SEQUENCE</scope>
    <source>
        <strain evidence="11">HI-2016</strain>
    </source>
</reference>
<accession>A0A8T2N3I7</accession>
<evidence type="ECO:0000256" key="7">
    <source>
        <dbReference type="ARBA" id="ARBA00036320"/>
    </source>
</evidence>
<dbReference type="InterPro" id="IPR050127">
    <property type="entry name" value="Serine_Proteases_S1"/>
</dbReference>
<dbReference type="SUPFAM" id="SSF50494">
    <property type="entry name" value="Trypsin-like serine proteases"/>
    <property type="match status" value="1"/>
</dbReference>
<feature type="signal peptide" evidence="9">
    <location>
        <begin position="1"/>
        <end position="15"/>
    </location>
</feature>
<dbReference type="GO" id="GO:0006508">
    <property type="term" value="P:proteolysis"/>
    <property type="evidence" value="ECO:0007669"/>
    <property type="project" value="UniProtKB-KW"/>
</dbReference>
<evidence type="ECO:0000256" key="4">
    <source>
        <dbReference type="ARBA" id="ARBA00022801"/>
    </source>
</evidence>
<keyword evidence="4" id="KW-0378">Hydrolase</keyword>
<dbReference type="InterPro" id="IPR001254">
    <property type="entry name" value="Trypsin_dom"/>
</dbReference>
<sequence length="67" mass="7408">MTLLVLLLLVGAAVADVPRGDGRIIGGYECARQSQPWIASLNYGYHFCGAVLINDQWLLSVAHCWYK</sequence>
<organism evidence="11 12">
    <name type="scientific">Albula glossodonta</name>
    <name type="common">roundjaw bonefish</name>
    <dbReference type="NCBI Taxonomy" id="121402"/>
    <lineage>
        <taxon>Eukaryota</taxon>
        <taxon>Metazoa</taxon>
        <taxon>Chordata</taxon>
        <taxon>Craniata</taxon>
        <taxon>Vertebrata</taxon>
        <taxon>Euteleostomi</taxon>
        <taxon>Actinopterygii</taxon>
        <taxon>Neopterygii</taxon>
        <taxon>Teleostei</taxon>
        <taxon>Albuliformes</taxon>
        <taxon>Albulidae</taxon>
        <taxon>Albula</taxon>
    </lineage>
</organism>
<dbReference type="EC" id="3.4.21.4" evidence="8"/>
<evidence type="ECO:0000256" key="6">
    <source>
        <dbReference type="ARBA" id="ARBA00023157"/>
    </source>
</evidence>
<keyword evidence="3" id="KW-0645">Protease</keyword>
<evidence type="ECO:0000256" key="3">
    <source>
        <dbReference type="ARBA" id="ARBA00022670"/>
    </source>
</evidence>
<dbReference type="PANTHER" id="PTHR24264:SF15">
    <property type="entry name" value="RIKEN CDNA 2210010C04 GENE"/>
    <property type="match status" value="1"/>
</dbReference>
<gene>
    <name evidence="11" type="ORF">JZ751_007447</name>
</gene>
<dbReference type="GO" id="GO:0005615">
    <property type="term" value="C:extracellular space"/>
    <property type="evidence" value="ECO:0007669"/>
    <property type="project" value="TreeGrafter"/>
</dbReference>
<feature type="chain" id="PRO_5035718968" description="trypsin" evidence="9">
    <location>
        <begin position="16"/>
        <end position="67"/>
    </location>
</feature>
<proteinExistence type="predicted"/>
<dbReference type="Gene3D" id="2.40.10.10">
    <property type="entry name" value="Trypsin-like serine proteases"/>
    <property type="match status" value="1"/>
</dbReference>
<evidence type="ECO:0000259" key="10">
    <source>
        <dbReference type="Pfam" id="PF00089"/>
    </source>
</evidence>
<dbReference type="Pfam" id="PF00089">
    <property type="entry name" value="Trypsin"/>
    <property type="match status" value="1"/>
</dbReference>
<dbReference type="AlphaFoldDB" id="A0A8T2N3I7"/>
<dbReference type="InterPro" id="IPR009003">
    <property type="entry name" value="Peptidase_S1_PA"/>
</dbReference>
<evidence type="ECO:0000313" key="12">
    <source>
        <dbReference type="Proteomes" id="UP000824540"/>
    </source>
</evidence>